<evidence type="ECO:0000256" key="8">
    <source>
        <dbReference type="ARBA" id="ARBA00022842"/>
    </source>
</evidence>
<evidence type="ECO:0000256" key="6">
    <source>
        <dbReference type="ARBA" id="ARBA00022741"/>
    </source>
</evidence>
<dbReference type="Gene3D" id="3.30.460.10">
    <property type="entry name" value="Beta Polymerase, domain 2"/>
    <property type="match status" value="1"/>
</dbReference>
<dbReference type="PANTHER" id="PTHR33571">
    <property type="entry name" value="SSL8005 PROTEIN"/>
    <property type="match status" value="1"/>
</dbReference>
<evidence type="ECO:0000256" key="7">
    <source>
        <dbReference type="ARBA" id="ARBA00022840"/>
    </source>
</evidence>
<comment type="cofactor">
    <cofactor evidence="1">
        <name>Mg(2+)</name>
        <dbReference type="ChEBI" id="CHEBI:18420"/>
    </cofactor>
</comment>
<dbReference type="InterPro" id="IPR043519">
    <property type="entry name" value="NT_sf"/>
</dbReference>
<sequence>MKPRRRVETTAVDTEKLVRTLKRLRPALEAEGVSRLVVFGSRATGTAGPQSDLDIAIDVVPEARFSILDLIGVEHLLTDATGISANAFMLRSLDAPFRAEVDRKGIAVF</sequence>
<evidence type="ECO:0000256" key="3">
    <source>
        <dbReference type="ARBA" id="ARBA00022679"/>
    </source>
</evidence>
<evidence type="ECO:0000313" key="11">
    <source>
        <dbReference type="EMBL" id="QBK31467.1"/>
    </source>
</evidence>
<feature type="domain" description="Polymerase nucleotidyl transferase" evidence="10">
    <location>
        <begin position="21"/>
        <end position="64"/>
    </location>
</feature>
<proteinExistence type="inferred from homology"/>
<dbReference type="InterPro" id="IPR002934">
    <property type="entry name" value="Polymerase_NTP_transf_dom"/>
</dbReference>
<dbReference type="EMBL" id="CP036532">
    <property type="protein sequence ID" value="QBK31467.1"/>
    <property type="molecule type" value="Genomic_DNA"/>
</dbReference>
<keyword evidence="5" id="KW-0479">Metal-binding</keyword>
<dbReference type="AlphaFoldDB" id="A0A4P6V200"/>
<keyword evidence="4" id="KW-0548">Nucleotidyltransferase</keyword>
<keyword evidence="3 11" id="KW-0808">Transferase</keyword>
<keyword evidence="2" id="KW-1277">Toxin-antitoxin system</keyword>
<dbReference type="OrthoDB" id="559450at2"/>
<evidence type="ECO:0000259" key="10">
    <source>
        <dbReference type="Pfam" id="PF01909"/>
    </source>
</evidence>
<dbReference type="InterPro" id="IPR052038">
    <property type="entry name" value="Type-VII_TA_antitoxin"/>
</dbReference>
<evidence type="ECO:0000256" key="2">
    <source>
        <dbReference type="ARBA" id="ARBA00022649"/>
    </source>
</evidence>
<evidence type="ECO:0000256" key="5">
    <source>
        <dbReference type="ARBA" id="ARBA00022723"/>
    </source>
</evidence>
<reference evidence="11 12" key="1">
    <citation type="journal article" date="2017" name="Int. J. Syst. Evol. Microbiol.">
        <title>Roseitalea porphyridii gen. nov., sp. nov., isolated from a red alga, and reclassification of Hoeflea suaedae Chung et al. 2013 as Pseudohoeflea suaedae gen. nov., comb. nov.</title>
        <authorList>
            <person name="Hyeon J.W."/>
            <person name="Jeong S.E."/>
            <person name="Baek K."/>
            <person name="Jeon C.O."/>
        </authorList>
    </citation>
    <scope>NUCLEOTIDE SEQUENCE [LARGE SCALE GENOMIC DNA]</scope>
    <source>
        <strain evidence="11 12">MA7-20</strain>
    </source>
</reference>
<dbReference type="KEGG" id="rpod:E0E05_13135"/>
<accession>A0A4P6V200</accession>
<protein>
    <submittedName>
        <fullName evidence="11">Nucleotidyltransferase domain-containing protein</fullName>
    </submittedName>
</protein>
<dbReference type="GO" id="GO:0046872">
    <property type="term" value="F:metal ion binding"/>
    <property type="evidence" value="ECO:0007669"/>
    <property type="project" value="UniProtKB-KW"/>
</dbReference>
<evidence type="ECO:0000256" key="1">
    <source>
        <dbReference type="ARBA" id="ARBA00001946"/>
    </source>
</evidence>
<keyword evidence="12" id="KW-1185">Reference proteome</keyword>
<keyword evidence="8" id="KW-0460">Magnesium</keyword>
<name>A0A4P6V200_9HYPH</name>
<dbReference type="Pfam" id="PF01909">
    <property type="entry name" value="NTP_transf_2"/>
    <property type="match status" value="1"/>
</dbReference>
<evidence type="ECO:0000313" key="12">
    <source>
        <dbReference type="Proteomes" id="UP000293719"/>
    </source>
</evidence>
<evidence type="ECO:0000256" key="4">
    <source>
        <dbReference type="ARBA" id="ARBA00022695"/>
    </source>
</evidence>
<dbReference type="Proteomes" id="UP000293719">
    <property type="component" value="Chromosome"/>
</dbReference>
<dbReference type="PANTHER" id="PTHR33571:SF12">
    <property type="entry name" value="BSL3053 PROTEIN"/>
    <property type="match status" value="1"/>
</dbReference>
<gene>
    <name evidence="11" type="ORF">E0E05_13135</name>
</gene>
<evidence type="ECO:0000256" key="9">
    <source>
        <dbReference type="ARBA" id="ARBA00038276"/>
    </source>
</evidence>
<comment type="similarity">
    <text evidence="9">Belongs to the MntA antitoxin family.</text>
</comment>
<keyword evidence="7" id="KW-0067">ATP-binding</keyword>
<dbReference type="SUPFAM" id="SSF81301">
    <property type="entry name" value="Nucleotidyltransferase"/>
    <property type="match status" value="1"/>
</dbReference>
<dbReference type="CDD" id="cd05403">
    <property type="entry name" value="NT_KNTase_like"/>
    <property type="match status" value="1"/>
</dbReference>
<keyword evidence="6" id="KW-0547">Nucleotide-binding</keyword>
<dbReference type="GO" id="GO:0016779">
    <property type="term" value="F:nucleotidyltransferase activity"/>
    <property type="evidence" value="ECO:0007669"/>
    <property type="project" value="UniProtKB-KW"/>
</dbReference>
<dbReference type="GO" id="GO:0005524">
    <property type="term" value="F:ATP binding"/>
    <property type="evidence" value="ECO:0007669"/>
    <property type="project" value="UniProtKB-KW"/>
</dbReference>
<organism evidence="11 12">
    <name type="scientific">Roseitalea porphyridii</name>
    <dbReference type="NCBI Taxonomy" id="1852022"/>
    <lineage>
        <taxon>Bacteria</taxon>
        <taxon>Pseudomonadati</taxon>
        <taxon>Pseudomonadota</taxon>
        <taxon>Alphaproteobacteria</taxon>
        <taxon>Hyphomicrobiales</taxon>
        <taxon>Ahrensiaceae</taxon>
        <taxon>Roseitalea</taxon>
    </lineage>
</organism>